<keyword evidence="3" id="KW-1003">Cell membrane</keyword>
<accession>R1CG97</accession>
<dbReference type="STRING" id="1304284.L21TH_0566"/>
<proteinExistence type="inferred from homology"/>
<name>R1CG97_9FIRM</name>
<keyword evidence="6 7" id="KW-0472">Membrane</keyword>
<evidence type="ECO:0000259" key="8">
    <source>
        <dbReference type="Pfam" id="PF09335"/>
    </source>
</evidence>
<evidence type="ECO:0000256" key="6">
    <source>
        <dbReference type="ARBA" id="ARBA00023136"/>
    </source>
</evidence>
<dbReference type="InterPro" id="IPR051311">
    <property type="entry name" value="DedA_domain"/>
</dbReference>
<gene>
    <name evidence="9" type="ORF">L21TH_0566</name>
</gene>
<keyword evidence="4 7" id="KW-0812">Transmembrane</keyword>
<evidence type="ECO:0000256" key="5">
    <source>
        <dbReference type="ARBA" id="ARBA00022989"/>
    </source>
</evidence>
<dbReference type="InterPro" id="IPR032816">
    <property type="entry name" value="VTT_dom"/>
</dbReference>
<feature type="transmembrane region" description="Helical" evidence="7">
    <location>
        <begin position="54"/>
        <end position="79"/>
    </location>
</feature>
<evidence type="ECO:0000256" key="1">
    <source>
        <dbReference type="ARBA" id="ARBA00004651"/>
    </source>
</evidence>
<dbReference type="Pfam" id="PF09335">
    <property type="entry name" value="VTT_dom"/>
    <property type="match status" value="1"/>
</dbReference>
<dbReference type="PANTHER" id="PTHR42709">
    <property type="entry name" value="ALKALINE PHOSPHATASE LIKE PROTEIN"/>
    <property type="match status" value="1"/>
</dbReference>
<comment type="caution">
    <text evidence="9">The sequence shown here is derived from an EMBL/GenBank/DDBJ whole genome shotgun (WGS) entry which is preliminary data.</text>
</comment>
<dbReference type="PANTHER" id="PTHR42709:SF6">
    <property type="entry name" value="UNDECAPRENYL PHOSPHATE TRANSPORTER A"/>
    <property type="match status" value="1"/>
</dbReference>
<evidence type="ECO:0000256" key="7">
    <source>
        <dbReference type="SAM" id="Phobius"/>
    </source>
</evidence>
<dbReference type="Proteomes" id="UP000013378">
    <property type="component" value="Unassembled WGS sequence"/>
</dbReference>
<evidence type="ECO:0000256" key="3">
    <source>
        <dbReference type="ARBA" id="ARBA00022475"/>
    </source>
</evidence>
<keyword evidence="5 7" id="KW-1133">Transmembrane helix</keyword>
<feature type="transmembrane region" description="Helical" evidence="7">
    <location>
        <begin position="182"/>
        <end position="200"/>
    </location>
</feature>
<dbReference type="AlphaFoldDB" id="R1CG97"/>
<evidence type="ECO:0000256" key="2">
    <source>
        <dbReference type="ARBA" id="ARBA00010792"/>
    </source>
</evidence>
<evidence type="ECO:0000256" key="4">
    <source>
        <dbReference type="ARBA" id="ARBA00022692"/>
    </source>
</evidence>
<dbReference type="RefSeq" id="WP_006308473.1">
    <property type="nucleotide sequence ID" value="NZ_ARZA01000065.1"/>
</dbReference>
<feature type="transmembrane region" description="Helical" evidence="7">
    <location>
        <begin position="143"/>
        <end position="162"/>
    </location>
</feature>
<evidence type="ECO:0000313" key="9">
    <source>
        <dbReference type="EMBL" id="EOD01345.1"/>
    </source>
</evidence>
<comment type="similarity">
    <text evidence="2">Belongs to the DedA family.</text>
</comment>
<protein>
    <recommendedName>
        <fullName evidence="8">VTT domain-containing protein</fullName>
    </recommendedName>
</protein>
<dbReference type="EMBL" id="ARZA01000065">
    <property type="protein sequence ID" value="EOD01345.1"/>
    <property type="molecule type" value="Genomic_DNA"/>
</dbReference>
<sequence>MENAIIEFAENLVVNNSIGLMIFFFVSQSLQILFPPYPGDMVLILEGYLSSLGNLPVILIIINAICATFLSSILLYHIGKKEKEKILESKLIKWLFNVKIVSNLRTLFSKYGAAAIIISKFIPGVFSITVLCAGIFQVNKKYAYFAILIITTIHHTVLIMLGKVLQENWRTVFLKLNTYNKYVIVLGVLGIIIYGSMYLLRKKLLN</sequence>
<organism evidence="9 10">
    <name type="scientific">Caldisalinibacter kiritimatiensis</name>
    <dbReference type="NCBI Taxonomy" id="1304284"/>
    <lineage>
        <taxon>Bacteria</taxon>
        <taxon>Bacillati</taxon>
        <taxon>Bacillota</taxon>
        <taxon>Tissierellia</taxon>
        <taxon>Tissierellales</taxon>
        <taxon>Thermohalobacteraceae</taxon>
        <taxon>Caldisalinibacter</taxon>
    </lineage>
</organism>
<feature type="transmembrane region" description="Helical" evidence="7">
    <location>
        <begin position="12"/>
        <end position="34"/>
    </location>
</feature>
<dbReference type="GO" id="GO:0005886">
    <property type="term" value="C:plasma membrane"/>
    <property type="evidence" value="ECO:0007669"/>
    <property type="project" value="UniProtKB-SubCell"/>
</dbReference>
<comment type="subcellular location">
    <subcellularLocation>
        <location evidence="1">Cell membrane</location>
        <topology evidence="1">Multi-pass membrane protein</topology>
    </subcellularLocation>
</comment>
<feature type="domain" description="VTT" evidence="8">
    <location>
        <begin position="38"/>
        <end position="162"/>
    </location>
</feature>
<dbReference type="eggNOG" id="COG0586">
    <property type="taxonomic scope" value="Bacteria"/>
</dbReference>
<feature type="transmembrane region" description="Helical" evidence="7">
    <location>
        <begin position="114"/>
        <end position="136"/>
    </location>
</feature>
<evidence type="ECO:0000313" key="10">
    <source>
        <dbReference type="Proteomes" id="UP000013378"/>
    </source>
</evidence>
<dbReference type="OrthoDB" id="9813426at2"/>
<reference evidence="9 10" key="1">
    <citation type="journal article" date="2015" name="Geomicrobiol. J.">
        <title>Caldisalinibacter kiritimatiensis gen. nov., sp. nov., a moderately thermohalophilic thiosulfate-reducing bacterium from a hypersaline microbial mat.</title>
        <authorList>
            <person name="Ben Hania W."/>
            <person name="Joseph M."/>
            <person name="Fiebig A."/>
            <person name="Bunk B."/>
            <person name="Klenk H.-P."/>
            <person name="Fardeau M.-L."/>
            <person name="Spring S."/>
        </authorList>
    </citation>
    <scope>NUCLEOTIDE SEQUENCE [LARGE SCALE GENOMIC DNA]</scope>
    <source>
        <strain evidence="9 10">L21-TH-D2</strain>
    </source>
</reference>
<keyword evidence="10" id="KW-1185">Reference proteome</keyword>